<dbReference type="Proteomes" id="UP000799779">
    <property type="component" value="Unassembled WGS sequence"/>
</dbReference>
<keyword evidence="3" id="KW-1185">Reference proteome</keyword>
<dbReference type="OrthoDB" id="341259at2759"/>
<protein>
    <recommendedName>
        <fullName evidence="1">B30.2/SPRY domain-containing protein</fullName>
    </recommendedName>
</protein>
<dbReference type="InterPro" id="IPR043136">
    <property type="entry name" value="B30.2/SPRY_sf"/>
</dbReference>
<evidence type="ECO:0000313" key="2">
    <source>
        <dbReference type="EMBL" id="KAF1993817.1"/>
    </source>
</evidence>
<organism evidence="2 3">
    <name type="scientific">Amniculicola lignicola CBS 123094</name>
    <dbReference type="NCBI Taxonomy" id="1392246"/>
    <lineage>
        <taxon>Eukaryota</taxon>
        <taxon>Fungi</taxon>
        <taxon>Dikarya</taxon>
        <taxon>Ascomycota</taxon>
        <taxon>Pezizomycotina</taxon>
        <taxon>Dothideomycetes</taxon>
        <taxon>Pleosporomycetidae</taxon>
        <taxon>Pleosporales</taxon>
        <taxon>Amniculicolaceae</taxon>
        <taxon>Amniculicola</taxon>
    </lineage>
</organism>
<dbReference type="InterPro" id="IPR050618">
    <property type="entry name" value="Ubq-SigPath_Reg"/>
</dbReference>
<dbReference type="PANTHER" id="PTHR12864">
    <property type="entry name" value="RAN BINDING PROTEIN 9-RELATED"/>
    <property type="match status" value="1"/>
</dbReference>
<dbReference type="Pfam" id="PF00622">
    <property type="entry name" value="SPRY"/>
    <property type="match status" value="1"/>
</dbReference>
<dbReference type="PROSITE" id="PS50188">
    <property type="entry name" value="B302_SPRY"/>
    <property type="match status" value="1"/>
</dbReference>
<dbReference type="Gene3D" id="2.60.120.920">
    <property type="match status" value="1"/>
</dbReference>
<dbReference type="InterPro" id="IPR044736">
    <property type="entry name" value="Gid1/RanBPM/SPLA_SPRY"/>
</dbReference>
<feature type="non-terminal residue" evidence="2">
    <location>
        <position position="1"/>
    </location>
</feature>
<dbReference type="SUPFAM" id="SSF49899">
    <property type="entry name" value="Concanavalin A-like lectins/glucanases"/>
    <property type="match status" value="1"/>
</dbReference>
<dbReference type="EMBL" id="ML977685">
    <property type="protein sequence ID" value="KAF1993817.1"/>
    <property type="molecule type" value="Genomic_DNA"/>
</dbReference>
<proteinExistence type="predicted"/>
<dbReference type="InterPro" id="IPR001870">
    <property type="entry name" value="B30.2/SPRY"/>
</dbReference>
<name>A0A6A5VY55_9PLEO</name>
<dbReference type="InterPro" id="IPR003877">
    <property type="entry name" value="SPRY_dom"/>
</dbReference>
<sequence>PIPPNKPFYFEVTILNQGDDQSIGVGFGAQSAGLSSRPGMNEDTWGYHSEDGGIFNYPVGTTSYTNGTFGTGDVIGCCVDPTLGTAYFTKNNEKLDEGFAGIKGRVFPMVGLACAGSEVRVNFSSKQAPYNANQGISDEELFDEDVAEPVFLLPDSSD</sequence>
<dbReference type="SMART" id="SM00449">
    <property type="entry name" value="SPRY"/>
    <property type="match status" value="1"/>
</dbReference>
<evidence type="ECO:0000259" key="1">
    <source>
        <dbReference type="PROSITE" id="PS50188"/>
    </source>
</evidence>
<gene>
    <name evidence="2" type="ORF">P154DRAFT_449259</name>
</gene>
<reference evidence="2" key="1">
    <citation type="journal article" date="2020" name="Stud. Mycol.">
        <title>101 Dothideomycetes genomes: a test case for predicting lifestyles and emergence of pathogens.</title>
        <authorList>
            <person name="Haridas S."/>
            <person name="Albert R."/>
            <person name="Binder M."/>
            <person name="Bloem J."/>
            <person name="Labutti K."/>
            <person name="Salamov A."/>
            <person name="Andreopoulos B."/>
            <person name="Baker S."/>
            <person name="Barry K."/>
            <person name="Bills G."/>
            <person name="Bluhm B."/>
            <person name="Cannon C."/>
            <person name="Castanera R."/>
            <person name="Culley D."/>
            <person name="Daum C."/>
            <person name="Ezra D."/>
            <person name="Gonzalez J."/>
            <person name="Henrissat B."/>
            <person name="Kuo A."/>
            <person name="Liang C."/>
            <person name="Lipzen A."/>
            <person name="Lutzoni F."/>
            <person name="Magnuson J."/>
            <person name="Mondo S."/>
            <person name="Nolan M."/>
            <person name="Ohm R."/>
            <person name="Pangilinan J."/>
            <person name="Park H.-J."/>
            <person name="Ramirez L."/>
            <person name="Alfaro M."/>
            <person name="Sun H."/>
            <person name="Tritt A."/>
            <person name="Yoshinaga Y."/>
            <person name="Zwiers L.-H."/>
            <person name="Turgeon B."/>
            <person name="Goodwin S."/>
            <person name="Spatafora J."/>
            <person name="Crous P."/>
            <person name="Grigoriev I."/>
        </authorList>
    </citation>
    <scope>NUCLEOTIDE SEQUENCE</scope>
    <source>
        <strain evidence="2">CBS 123094</strain>
    </source>
</reference>
<evidence type="ECO:0000313" key="3">
    <source>
        <dbReference type="Proteomes" id="UP000799779"/>
    </source>
</evidence>
<dbReference type="InterPro" id="IPR013320">
    <property type="entry name" value="ConA-like_dom_sf"/>
</dbReference>
<dbReference type="CDD" id="cd12885">
    <property type="entry name" value="SPRY_RanBP_like"/>
    <property type="match status" value="1"/>
</dbReference>
<accession>A0A6A5VY55</accession>
<feature type="domain" description="B30.2/SPRY" evidence="1">
    <location>
        <begin position="1"/>
        <end position="128"/>
    </location>
</feature>
<dbReference type="AlphaFoldDB" id="A0A6A5VY55"/>